<keyword evidence="1" id="KW-1133">Transmembrane helix</keyword>
<feature type="transmembrane region" description="Helical" evidence="1">
    <location>
        <begin position="146"/>
        <end position="170"/>
    </location>
</feature>
<keyword evidence="1" id="KW-0812">Transmembrane</keyword>
<feature type="transmembrane region" description="Helical" evidence="1">
    <location>
        <begin position="112"/>
        <end position="139"/>
    </location>
</feature>
<feature type="transmembrane region" description="Helical" evidence="1">
    <location>
        <begin position="190"/>
        <end position="212"/>
    </location>
</feature>
<evidence type="ECO:0000313" key="3">
    <source>
        <dbReference type="Proteomes" id="UP000824088"/>
    </source>
</evidence>
<evidence type="ECO:0000313" key="2">
    <source>
        <dbReference type="EMBL" id="HIU21082.1"/>
    </source>
</evidence>
<gene>
    <name evidence="2" type="ORF">IAD51_02430</name>
</gene>
<keyword evidence="1" id="KW-0472">Membrane</keyword>
<sequence>MAKKGKLSMVNLIVLGLLVVCLVLAIAGLSVDNWTDVKVSDDIKDSMFGDMADSMTEDMGMSFGDILDTVTADEFKESMDYYKQLIDEAEKAGMEGDALDELKAPYEMGQKYVAIAAFGLLTVLLLAVATVVCALSLFVNVGFLRFVVMIAGVLALISGIIAIALTGSILDLGETMGEWGDATIKPVIGAGAALVAVGGIVGGLSGVASFFFGKKKK</sequence>
<comment type="caution">
    <text evidence="2">The sequence shown here is derived from an EMBL/GenBank/DDBJ whole genome shotgun (WGS) entry which is preliminary data.</text>
</comment>
<evidence type="ECO:0000256" key="1">
    <source>
        <dbReference type="SAM" id="Phobius"/>
    </source>
</evidence>
<organism evidence="2 3">
    <name type="scientific">Candidatus Limadaptatus stercorigallinarum</name>
    <dbReference type="NCBI Taxonomy" id="2840845"/>
    <lineage>
        <taxon>Bacteria</taxon>
        <taxon>Bacillati</taxon>
        <taxon>Bacillota</taxon>
        <taxon>Clostridia</taxon>
        <taxon>Eubacteriales</taxon>
        <taxon>Candidatus Limadaptatus</taxon>
    </lineage>
</organism>
<proteinExistence type="predicted"/>
<name>A0A9D1L2M4_9FIRM</name>
<reference evidence="2" key="1">
    <citation type="submission" date="2020-10" db="EMBL/GenBank/DDBJ databases">
        <authorList>
            <person name="Gilroy R."/>
        </authorList>
    </citation>
    <scope>NUCLEOTIDE SEQUENCE</scope>
    <source>
        <strain evidence="2">1063</strain>
    </source>
</reference>
<reference evidence="2" key="2">
    <citation type="journal article" date="2021" name="PeerJ">
        <title>Extensive microbial diversity within the chicken gut microbiome revealed by metagenomics and culture.</title>
        <authorList>
            <person name="Gilroy R."/>
            <person name="Ravi A."/>
            <person name="Getino M."/>
            <person name="Pursley I."/>
            <person name="Horton D.L."/>
            <person name="Alikhan N.F."/>
            <person name="Baker D."/>
            <person name="Gharbi K."/>
            <person name="Hall N."/>
            <person name="Watson M."/>
            <person name="Adriaenssens E.M."/>
            <person name="Foster-Nyarko E."/>
            <person name="Jarju S."/>
            <person name="Secka A."/>
            <person name="Antonio M."/>
            <person name="Oren A."/>
            <person name="Chaudhuri R.R."/>
            <person name="La Ragione R."/>
            <person name="Hildebrand F."/>
            <person name="Pallen M.J."/>
        </authorList>
    </citation>
    <scope>NUCLEOTIDE SEQUENCE</scope>
    <source>
        <strain evidence="2">1063</strain>
    </source>
</reference>
<dbReference type="EMBL" id="DVMN01000044">
    <property type="protein sequence ID" value="HIU21082.1"/>
    <property type="molecule type" value="Genomic_DNA"/>
</dbReference>
<dbReference type="Proteomes" id="UP000824088">
    <property type="component" value="Unassembled WGS sequence"/>
</dbReference>
<feature type="transmembrane region" description="Helical" evidence="1">
    <location>
        <begin position="12"/>
        <end position="31"/>
    </location>
</feature>
<accession>A0A9D1L2M4</accession>
<protein>
    <submittedName>
        <fullName evidence="2">Uncharacterized protein</fullName>
    </submittedName>
</protein>
<dbReference type="AlphaFoldDB" id="A0A9D1L2M4"/>